<evidence type="ECO:0000256" key="1">
    <source>
        <dbReference type="RuleBase" id="RU365099"/>
    </source>
</evidence>
<dbReference type="Gene3D" id="1.10.1510.10">
    <property type="entry name" value="Uncharacterised protein YqeY/AIM41 PF09424, N-terminal domain"/>
    <property type="match status" value="1"/>
</dbReference>
<dbReference type="InterPro" id="IPR042184">
    <property type="entry name" value="YqeY/Aim41_N"/>
</dbReference>
<reference evidence="2" key="2">
    <citation type="journal article" date="2020" name="Nat. Commun.">
        <title>Large-scale genome sequencing of mycorrhizal fungi provides insights into the early evolution of symbiotic traits.</title>
        <authorList>
            <person name="Miyauchi S."/>
            <person name="Kiss E."/>
            <person name="Kuo A."/>
            <person name="Drula E."/>
            <person name="Kohler A."/>
            <person name="Sanchez-Garcia M."/>
            <person name="Morin E."/>
            <person name="Andreopoulos B."/>
            <person name="Barry K.W."/>
            <person name="Bonito G."/>
            <person name="Buee M."/>
            <person name="Carver A."/>
            <person name="Chen C."/>
            <person name="Cichocki N."/>
            <person name="Clum A."/>
            <person name="Culley D."/>
            <person name="Crous P.W."/>
            <person name="Fauchery L."/>
            <person name="Girlanda M."/>
            <person name="Hayes R.D."/>
            <person name="Keri Z."/>
            <person name="LaButti K."/>
            <person name="Lipzen A."/>
            <person name="Lombard V."/>
            <person name="Magnuson J."/>
            <person name="Maillard F."/>
            <person name="Murat C."/>
            <person name="Nolan M."/>
            <person name="Ohm R.A."/>
            <person name="Pangilinan J."/>
            <person name="Pereira M.F."/>
            <person name="Perotto S."/>
            <person name="Peter M."/>
            <person name="Pfister S."/>
            <person name="Riley R."/>
            <person name="Sitrit Y."/>
            <person name="Stielow J.B."/>
            <person name="Szollosi G."/>
            <person name="Zifcakova L."/>
            <person name="Stursova M."/>
            <person name="Spatafora J.W."/>
            <person name="Tedersoo L."/>
            <person name="Vaario L.M."/>
            <person name="Yamada A."/>
            <person name="Yan M."/>
            <person name="Wang P."/>
            <person name="Xu J."/>
            <person name="Bruns T."/>
            <person name="Baldrian P."/>
            <person name="Vilgalys R."/>
            <person name="Dunand C."/>
            <person name="Henrissat B."/>
            <person name="Grigoriev I.V."/>
            <person name="Hibbett D."/>
            <person name="Nagy L.G."/>
            <person name="Martin F.M."/>
        </authorList>
    </citation>
    <scope>NUCLEOTIDE SEQUENCE</scope>
    <source>
        <strain evidence="2">Prilba</strain>
    </source>
</reference>
<sequence>MLFRFATNGSARFLFPSRARFYVVPTPLDLRARLSEELKNSLKVRSFHCLPGRSGLKVAHQARDSLASTTIRSVLSEVYSADKVSNGSKVDSSAIATLIRRACTRRLDSADQFNQASRPDLAAKERQEADFLAKFLPPLLPEAEIDRILKGVIISQRVAETQVDDPRRSIGKVFKTFYAKVDRASVDPDLVRRRAEALLAAPPFA</sequence>
<dbReference type="EMBL" id="WHVB01000005">
    <property type="protein sequence ID" value="KAF8482982.1"/>
    <property type="molecule type" value="Genomic_DNA"/>
</dbReference>
<dbReference type="InterPro" id="IPR003789">
    <property type="entry name" value="Asn/Gln_tRNA_amidoTrase-B-like"/>
</dbReference>
<keyword evidence="3" id="KW-1185">Reference proteome</keyword>
<comment type="caution">
    <text evidence="2">The sequence shown here is derived from an EMBL/GenBank/DDBJ whole genome shotgun (WGS) entry which is preliminary data.</text>
</comment>
<dbReference type="Proteomes" id="UP000759537">
    <property type="component" value="Unassembled WGS sequence"/>
</dbReference>
<dbReference type="GO" id="GO:0005739">
    <property type="term" value="C:mitochondrion"/>
    <property type="evidence" value="ECO:0007669"/>
    <property type="project" value="UniProtKB-SubCell"/>
</dbReference>
<dbReference type="InterPro" id="IPR019004">
    <property type="entry name" value="YqeY/Aim41"/>
</dbReference>
<comment type="subcellular location">
    <subcellularLocation>
        <location evidence="1">Mitochondrion</location>
    </subcellularLocation>
</comment>
<accession>A0A9P5N049</accession>
<proteinExistence type="inferred from homology"/>
<dbReference type="PANTHER" id="PTHR28055:SF1">
    <property type="entry name" value="ALTERED INHERITANCE OF MITOCHONDRIA PROTEIN 41, MITOCHONDRIAL"/>
    <property type="match status" value="1"/>
</dbReference>
<dbReference type="AlphaFoldDB" id="A0A9P5N049"/>
<dbReference type="Pfam" id="PF09424">
    <property type="entry name" value="YqeY"/>
    <property type="match status" value="1"/>
</dbReference>
<organism evidence="2 3">
    <name type="scientific">Russula ochroleuca</name>
    <dbReference type="NCBI Taxonomy" id="152965"/>
    <lineage>
        <taxon>Eukaryota</taxon>
        <taxon>Fungi</taxon>
        <taxon>Dikarya</taxon>
        <taxon>Basidiomycota</taxon>
        <taxon>Agaricomycotina</taxon>
        <taxon>Agaricomycetes</taxon>
        <taxon>Russulales</taxon>
        <taxon>Russulaceae</taxon>
        <taxon>Russula</taxon>
    </lineage>
</organism>
<keyword evidence="1" id="KW-0496">Mitochondrion</keyword>
<dbReference type="OrthoDB" id="538640at2759"/>
<reference evidence="2" key="1">
    <citation type="submission" date="2019-10" db="EMBL/GenBank/DDBJ databases">
        <authorList>
            <consortium name="DOE Joint Genome Institute"/>
            <person name="Kuo A."/>
            <person name="Miyauchi S."/>
            <person name="Kiss E."/>
            <person name="Drula E."/>
            <person name="Kohler A."/>
            <person name="Sanchez-Garcia M."/>
            <person name="Andreopoulos B."/>
            <person name="Barry K.W."/>
            <person name="Bonito G."/>
            <person name="Buee M."/>
            <person name="Carver A."/>
            <person name="Chen C."/>
            <person name="Cichocki N."/>
            <person name="Clum A."/>
            <person name="Culley D."/>
            <person name="Crous P.W."/>
            <person name="Fauchery L."/>
            <person name="Girlanda M."/>
            <person name="Hayes R."/>
            <person name="Keri Z."/>
            <person name="LaButti K."/>
            <person name="Lipzen A."/>
            <person name="Lombard V."/>
            <person name="Magnuson J."/>
            <person name="Maillard F."/>
            <person name="Morin E."/>
            <person name="Murat C."/>
            <person name="Nolan M."/>
            <person name="Ohm R."/>
            <person name="Pangilinan J."/>
            <person name="Pereira M."/>
            <person name="Perotto S."/>
            <person name="Peter M."/>
            <person name="Riley R."/>
            <person name="Sitrit Y."/>
            <person name="Stielow B."/>
            <person name="Szollosi G."/>
            <person name="Zifcakova L."/>
            <person name="Stursova M."/>
            <person name="Spatafora J.W."/>
            <person name="Tedersoo L."/>
            <person name="Vaario L.-M."/>
            <person name="Yamada A."/>
            <person name="Yan M."/>
            <person name="Wang P."/>
            <person name="Xu J."/>
            <person name="Bruns T."/>
            <person name="Baldrian P."/>
            <person name="Vilgalys R."/>
            <person name="Henrissat B."/>
            <person name="Grigoriev I.V."/>
            <person name="Hibbett D."/>
            <person name="Nagy L.G."/>
            <person name="Martin F.M."/>
        </authorList>
    </citation>
    <scope>NUCLEOTIDE SEQUENCE</scope>
    <source>
        <strain evidence="2">Prilba</strain>
    </source>
</reference>
<evidence type="ECO:0000313" key="2">
    <source>
        <dbReference type="EMBL" id="KAF8482982.1"/>
    </source>
</evidence>
<dbReference type="SUPFAM" id="SSF89095">
    <property type="entry name" value="GatB/YqeY motif"/>
    <property type="match status" value="1"/>
</dbReference>
<dbReference type="GO" id="GO:0016884">
    <property type="term" value="F:carbon-nitrogen ligase activity, with glutamine as amido-N-donor"/>
    <property type="evidence" value="ECO:0007669"/>
    <property type="project" value="UniProtKB-UniRule"/>
</dbReference>
<evidence type="ECO:0000313" key="3">
    <source>
        <dbReference type="Proteomes" id="UP000759537"/>
    </source>
</evidence>
<dbReference type="PANTHER" id="PTHR28055">
    <property type="entry name" value="ALTERED INHERITANCE OF MITOCHONDRIA PROTEIN 41, MITOCHONDRIAL"/>
    <property type="match status" value="1"/>
</dbReference>
<comment type="similarity">
    <text evidence="1">Belongs to the AIM41 family.</text>
</comment>
<name>A0A9P5N049_9AGAM</name>
<gene>
    <name evidence="1" type="primary">AIM41</name>
    <name evidence="2" type="ORF">DFH94DRAFT_691134</name>
</gene>
<protein>
    <recommendedName>
        <fullName evidence="1">Altered inheritance of mitochondria protein 41</fullName>
    </recommendedName>
</protein>